<dbReference type="InterPro" id="IPR013324">
    <property type="entry name" value="RNA_pol_sigma_r3/r4-like"/>
</dbReference>
<dbReference type="GO" id="GO:0003677">
    <property type="term" value="F:DNA binding"/>
    <property type="evidence" value="ECO:0007669"/>
    <property type="project" value="InterPro"/>
</dbReference>
<dbReference type="Gene3D" id="1.10.1740.10">
    <property type="match status" value="1"/>
</dbReference>
<dbReference type="InterPro" id="IPR013249">
    <property type="entry name" value="RNA_pol_sigma70_r4_t2"/>
</dbReference>
<dbReference type="RefSeq" id="WP_169552482.1">
    <property type="nucleotide sequence ID" value="NZ_CP051677.1"/>
</dbReference>
<protein>
    <submittedName>
        <fullName evidence="7">Sigma-70 family RNA polymerase sigma factor</fullName>
    </submittedName>
</protein>
<dbReference type="SUPFAM" id="SSF88659">
    <property type="entry name" value="Sigma3 and sigma4 domains of RNA polymerase sigma factors"/>
    <property type="match status" value="1"/>
</dbReference>
<accession>A0A7L5DTA8</accession>
<gene>
    <name evidence="7" type="ORF">HH216_20435</name>
</gene>
<evidence type="ECO:0000256" key="2">
    <source>
        <dbReference type="ARBA" id="ARBA00023015"/>
    </source>
</evidence>
<dbReference type="Pfam" id="PF08281">
    <property type="entry name" value="Sigma70_r4_2"/>
    <property type="match status" value="1"/>
</dbReference>
<keyword evidence="4" id="KW-0804">Transcription</keyword>
<dbReference type="GO" id="GO:0016987">
    <property type="term" value="F:sigma factor activity"/>
    <property type="evidence" value="ECO:0007669"/>
    <property type="project" value="UniProtKB-KW"/>
</dbReference>
<dbReference type="InterPro" id="IPR039425">
    <property type="entry name" value="RNA_pol_sigma-70-like"/>
</dbReference>
<dbReference type="InterPro" id="IPR013325">
    <property type="entry name" value="RNA_pol_sigma_r2"/>
</dbReference>
<dbReference type="Proteomes" id="UP000501128">
    <property type="component" value="Chromosome"/>
</dbReference>
<organism evidence="7 8">
    <name type="scientific">Spirosoma rhododendri</name>
    <dbReference type="NCBI Taxonomy" id="2728024"/>
    <lineage>
        <taxon>Bacteria</taxon>
        <taxon>Pseudomonadati</taxon>
        <taxon>Bacteroidota</taxon>
        <taxon>Cytophagia</taxon>
        <taxon>Cytophagales</taxon>
        <taxon>Cytophagaceae</taxon>
        <taxon>Spirosoma</taxon>
    </lineage>
</organism>
<evidence type="ECO:0000256" key="3">
    <source>
        <dbReference type="ARBA" id="ARBA00023082"/>
    </source>
</evidence>
<dbReference type="NCBIfam" id="TIGR02937">
    <property type="entry name" value="sigma70-ECF"/>
    <property type="match status" value="1"/>
</dbReference>
<comment type="similarity">
    <text evidence="1">Belongs to the sigma-70 factor family. ECF subfamily.</text>
</comment>
<keyword evidence="8" id="KW-1185">Reference proteome</keyword>
<evidence type="ECO:0000313" key="8">
    <source>
        <dbReference type="Proteomes" id="UP000501128"/>
    </source>
</evidence>
<proteinExistence type="inferred from homology"/>
<dbReference type="AlphaFoldDB" id="A0A7L5DTA8"/>
<evidence type="ECO:0000313" key="7">
    <source>
        <dbReference type="EMBL" id="QJD80523.1"/>
    </source>
</evidence>
<dbReference type="Pfam" id="PF04542">
    <property type="entry name" value="Sigma70_r2"/>
    <property type="match status" value="1"/>
</dbReference>
<dbReference type="SUPFAM" id="SSF88946">
    <property type="entry name" value="Sigma2 domain of RNA polymerase sigma factors"/>
    <property type="match status" value="1"/>
</dbReference>
<evidence type="ECO:0000256" key="4">
    <source>
        <dbReference type="ARBA" id="ARBA00023163"/>
    </source>
</evidence>
<keyword evidence="2" id="KW-0805">Transcription regulation</keyword>
<dbReference type="InterPro" id="IPR007627">
    <property type="entry name" value="RNA_pol_sigma70_r2"/>
</dbReference>
<dbReference type="EMBL" id="CP051677">
    <property type="protein sequence ID" value="QJD80523.1"/>
    <property type="molecule type" value="Genomic_DNA"/>
</dbReference>
<dbReference type="InterPro" id="IPR036388">
    <property type="entry name" value="WH-like_DNA-bd_sf"/>
</dbReference>
<feature type="domain" description="RNA polymerase sigma-70 region 2" evidence="5">
    <location>
        <begin position="26"/>
        <end position="90"/>
    </location>
</feature>
<reference evidence="7 8" key="1">
    <citation type="submission" date="2020-04" db="EMBL/GenBank/DDBJ databases">
        <title>Genome sequencing of novel species.</title>
        <authorList>
            <person name="Heo J."/>
            <person name="Kim S.-J."/>
            <person name="Kim J.-S."/>
            <person name="Hong S.-B."/>
            <person name="Kwon S.-W."/>
        </authorList>
    </citation>
    <scope>NUCLEOTIDE SEQUENCE [LARGE SCALE GENOMIC DNA]</scope>
    <source>
        <strain evidence="7 8">CJU-R4</strain>
    </source>
</reference>
<evidence type="ECO:0000259" key="6">
    <source>
        <dbReference type="Pfam" id="PF08281"/>
    </source>
</evidence>
<name>A0A7L5DTA8_9BACT</name>
<feature type="domain" description="RNA polymerase sigma factor 70 region 4 type 2" evidence="6">
    <location>
        <begin position="122"/>
        <end position="171"/>
    </location>
</feature>
<dbReference type="PANTHER" id="PTHR43133">
    <property type="entry name" value="RNA POLYMERASE ECF-TYPE SIGMA FACTO"/>
    <property type="match status" value="1"/>
</dbReference>
<dbReference type="Gene3D" id="1.10.10.10">
    <property type="entry name" value="Winged helix-like DNA-binding domain superfamily/Winged helix DNA-binding domain"/>
    <property type="match status" value="1"/>
</dbReference>
<sequence>MHYPSVPDEQLVRFLADGDTAAFKELYDRYWYKLFSVAYHRIGTKEEAEELVHDVFEQLWNRRQSLAITHVGAYLVVAIKHLSMNHIRSQINHRRLQEHLILNQLQQSFATEELVNFTDLSDALAHVLKQLPERSSEIFRLSRFENQSVKAIAAQFNLSEKAVEYHITKSIRLLKENLKAYHTNN</sequence>
<dbReference type="PANTHER" id="PTHR43133:SF46">
    <property type="entry name" value="RNA POLYMERASE SIGMA-70 FACTOR ECF SUBFAMILY"/>
    <property type="match status" value="1"/>
</dbReference>
<evidence type="ECO:0000259" key="5">
    <source>
        <dbReference type="Pfam" id="PF04542"/>
    </source>
</evidence>
<dbReference type="GO" id="GO:0006352">
    <property type="term" value="P:DNA-templated transcription initiation"/>
    <property type="evidence" value="ECO:0007669"/>
    <property type="project" value="InterPro"/>
</dbReference>
<dbReference type="KEGG" id="srho:HH216_20435"/>
<keyword evidence="3" id="KW-0731">Sigma factor</keyword>
<dbReference type="InterPro" id="IPR014284">
    <property type="entry name" value="RNA_pol_sigma-70_dom"/>
</dbReference>
<evidence type="ECO:0000256" key="1">
    <source>
        <dbReference type="ARBA" id="ARBA00010641"/>
    </source>
</evidence>